<dbReference type="Pfam" id="PF04413">
    <property type="entry name" value="Glycos_transf_N"/>
    <property type="match status" value="1"/>
</dbReference>
<keyword evidence="8" id="KW-0472">Membrane</keyword>
<dbReference type="GO" id="GO:0009244">
    <property type="term" value="P:lipopolysaccharide core region biosynthetic process"/>
    <property type="evidence" value="ECO:0007669"/>
    <property type="project" value="UniProtKB-UniRule"/>
</dbReference>
<accession>A0A238U6P9</accession>
<dbReference type="KEGG" id="tje:TJEJU_0471"/>
<dbReference type="EC" id="2.4.99.12" evidence="2 8"/>
<comment type="subcellular location">
    <subcellularLocation>
        <location evidence="8">Cell membrane</location>
    </subcellularLocation>
</comment>
<keyword evidence="11" id="KW-1185">Reference proteome</keyword>
<evidence type="ECO:0000256" key="3">
    <source>
        <dbReference type="ARBA" id="ARBA00019077"/>
    </source>
</evidence>
<evidence type="ECO:0000256" key="7">
    <source>
        <dbReference type="PIRSR" id="PIRSR639901-1"/>
    </source>
</evidence>
<comment type="catalytic activity">
    <reaction evidence="6 8">
        <text>lipid IVA (E. coli) + CMP-3-deoxy-beta-D-manno-octulosonate = alpha-Kdo-(2-&gt;6)-lipid IVA (E. coli) + CMP + H(+)</text>
        <dbReference type="Rhea" id="RHEA:28066"/>
        <dbReference type="ChEBI" id="CHEBI:15378"/>
        <dbReference type="ChEBI" id="CHEBI:58603"/>
        <dbReference type="ChEBI" id="CHEBI:60364"/>
        <dbReference type="ChEBI" id="CHEBI:60377"/>
        <dbReference type="ChEBI" id="CHEBI:85987"/>
        <dbReference type="EC" id="2.4.99.12"/>
    </reaction>
</comment>
<dbReference type="EMBL" id="LT899436">
    <property type="protein sequence ID" value="SNR14268.1"/>
    <property type="molecule type" value="Genomic_DNA"/>
</dbReference>
<keyword evidence="4 8" id="KW-0808">Transferase</keyword>
<reference evidence="10 11" key="1">
    <citation type="submission" date="2017-07" db="EMBL/GenBank/DDBJ databases">
        <authorList>
            <person name="Sun Z.S."/>
            <person name="Albrecht U."/>
            <person name="Echele G."/>
            <person name="Lee C.C."/>
        </authorList>
    </citation>
    <scope>NUCLEOTIDE SEQUENCE [LARGE SCALE GENOMIC DNA]</scope>
    <source>
        <strain evidence="11">type strain: KCTC 22618</strain>
    </source>
</reference>
<dbReference type="PANTHER" id="PTHR42755">
    <property type="entry name" value="3-DEOXY-MANNO-OCTULOSONATE CYTIDYLYLTRANSFERASE"/>
    <property type="match status" value="1"/>
</dbReference>
<comment type="pathway">
    <text evidence="1 8">Bacterial outer membrane biogenesis; LPS core biosynthesis.</text>
</comment>
<dbReference type="InterPro" id="IPR039901">
    <property type="entry name" value="Kdotransferase"/>
</dbReference>
<dbReference type="RefSeq" id="WP_095069123.1">
    <property type="nucleotide sequence ID" value="NZ_LT899436.1"/>
</dbReference>
<dbReference type="GO" id="GO:0043842">
    <property type="term" value="F:Kdo transferase activity"/>
    <property type="evidence" value="ECO:0007669"/>
    <property type="project" value="UniProtKB-EC"/>
</dbReference>
<keyword evidence="8" id="KW-1003">Cell membrane</keyword>
<dbReference type="InterPro" id="IPR007507">
    <property type="entry name" value="Glycos_transf_N"/>
</dbReference>
<feature type="domain" description="3-deoxy-D-manno-octulosonic-acid transferase N-terminal" evidence="9">
    <location>
        <begin position="35"/>
        <end position="205"/>
    </location>
</feature>
<dbReference type="UniPathway" id="UPA00958"/>
<comment type="similarity">
    <text evidence="8">Belongs to the glycosyltransferase group 1 family.</text>
</comment>
<dbReference type="AlphaFoldDB" id="A0A238U6P9"/>
<name>A0A238U6P9_9FLAO</name>
<evidence type="ECO:0000256" key="6">
    <source>
        <dbReference type="ARBA" id="ARBA00049183"/>
    </source>
</evidence>
<evidence type="ECO:0000256" key="8">
    <source>
        <dbReference type="RuleBase" id="RU365103"/>
    </source>
</evidence>
<comment type="function">
    <text evidence="8">Involved in lipopolysaccharide (LPS) biosynthesis. Catalyzes the transfer of 3-deoxy-D-manno-octulosonate (Kdo) residue(s) from CMP-Kdo to lipid IV(A), the tetraacyldisaccharide-1,4'-bisphosphate precursor of lipid A.</text>
</comment>
<organism evidence="10 11">
    <name type="scientific">Tenacibaculum jejuense</name>
    <dbReference type="NCBI Taxonomy" id="584609"/>
    <lineage>
        <taxon>Bacteria</taxon>
        <taxon>Pseudomonadati</taxon>
        <taxon>Bacteroidota</taxon>
        <taxon>Flavobacteriia</taxon>
        <taxon>Flavobacteriales</taxon>
        <taxon>Flavobacteriaceae</taxon>
        <taxon>Tenacibaculum</taxon>
    </lineage>
</organism>
<evidence type="ECO:0000256" key="4">
    <source>
        <dbReference type="ARBA" id="ARBA00022679"/>
    </source>
</evidence>
<evidence type="ECO:0000313" key="10">
    <source>
        <dbReference type="EMBL" id="SNR14268.1"/>
    </source>
</evidence>
<evidence type="ECO:0000313" key="11">
    <source>
        <dbReference type="Proteomes" id="UP000215214"/>
    </source>
</evidence>
<dbReference type="OrthoDB" id="9789797at2"/>
<dbReference type="Gene3D" id="3.40.50.11720">
    <property type="entry name" value="3-Deoxy-D-manno-octulosonic-acid transferase, N-terminal domain"/>
    <property type="match status" value="1"/>
</dbReference>
<proteinExistence type="inferred from homology"/>
<keyword evidence="8" id="KW-0448">Lipopolysaccharide biosynthesis</keyword>
<dbReference type="PANTHER" id="PTHR42755:SF1">
    <property type="entry name" value="3-DEOXY-D-MANNO-OCTULOSONIC ACID TRANSFERASE, MITOCHONDRIAL-RELATED"/>
    <property type="match status" value="1"/>
</dbReference>
<evidence type="ECO:0000256" key="5">
    <source>
        <dbReference type="ARBA" id="ARBA00031445"/>
    </source>
</evidence>
<evidence type="ECO:0000256" key="2">
    <source>
        <dbReference type="ARBA" id="ARBA00012621"/>
    </source>
</evidence>
<dbReference type="GO" id="GO:0009245">
    <property type="term" value="P:lipid A biosynthetic process"/>
    <property type="evidence" value="ECO:0007669"/>
    <property type="project" value="TreeGrafter"/>
</dbReference>
<sequence length="414" mass="47840">MNFLYNILIHVAYFIIQCLNLFNKKLKLFVNGRKETFKKLASINSNDRVFWIHAASLGEFEQARPIIEKLKIKYPNHKIVVTFFSPSGYEIRKNYHLADVVCYLPFDTKRNVKRFIKLVHPDLAIIVKYEFWPNLLNELKKSNTTTILVSGIFRKEQLFFKSYGQWMRKFLHTFSFFFVQNEISKELLNDINLKNVDVSGDTRFDRVSEILNQDNTIETIELFKNNTYTVVAGSTWKEDDECIVNYINNQAKKDEKFIIAPHNIDKSKIEELRNSILEKTILYSERNNVNLSEYKVLIIDNIGLLAKIYSYANAAYVGGGLATGLHNILEPATFGIPIIFGGNKHQKFQEALDLIAIGGAKTILNTSDFSNIFTILKKDINLRVKMGNINQNYIQHNVGATQKILNYIEKNIPS</sequence>
<evidence type="ECO:0000256" key="1">
    <source>
        <dbReference type="ARBA" id="ARBA00004713"/>
    </source>
</evidence>
<dbReference type="InterPro" id="IPR038107">
    <property type="entry name" value="Glycos_transf_N_sf"/>
</dbReference>
<gene>
    <name evidence="10" type="primary">kdtA</name>
    <name evidence="10" type="ORF">TJEJU_0471</name>
</gene>
<dbReference type="Gene3D" id="3.40.50.2000">
    <property type="entry name" value="Glycogen Phosphorylase B"/>
    <property type="match status" value="1"/>
</dbReference>
<feature type="active site" description="Proton acceptor" evidence="7">
    <location>
        <position position="59"/>
    </location>
</feature>
<dbReference type="GO" id="GO:0005886">
    <property type="term" value="C:plasma membrane"/>
    <property type="evidence" value="ECO:0007669"/>
    <property type="project" value="UniProtKB-SubCell"/>
</dbReference>
<dbReference type="Proteomes" id="UP000215214">
    <property type="component" value="Chromosome TJEJU"/>
</dbReference>
<protein>
    <recommendedName>
        <fullName evidence="3 8">3-deoxy-D-manno-octulosonic acid transferase</fullName>
        <shortName evidence="8">Kdo transferase</shortName>
        <ecNumber evidence="2 8">2.4.99.12</ecNumber>
    </recommendedName>
    <alternativeName>
        <fullName evidence="5 8">Lipid IV(A) 3-deoxy-D-manno-octulosonic acid transferase</fullName>
    </alternativeName>
</protein>
<evidence type="ECO:0000259" key="9">
    <source>
        <dbReference type="Pfam" id="PF04413"/>
    </source>
</evidence>